<comment type="caution">
    <text evidence="1">The sequence shown here is derived from an EMBL/GenBank/DDBJ whole genome shotgun (WGS) entry which is preliminary data.</text>
</comment>
<reference evidence="1 2" key="1">
    <citation type="journal article" date="2024" name="G3 (Bethesda)">
        <title>Genome assembly of Hibiscus sabdariffa L. provides insights into metabolisms of medicinal natural products.</title>
        <authorList>
            <person name="Kim T."/>
        </authorList>
    </citation>
    <scope>NUCLEOTIDE SEQUENCE [LARGE SCALE GENOMIC DNA]</scope>
    <source>
        <strain evidence="1">TK-2024</strain>
        <tissue evidence="1">Old leaves</tissue>
    </source>
</reference>
<protein>
    <submittedName>
        <fullName evidence="1">Uncharacterized protein</fullName>
    </submittedName>
</protein>
<evidence type="ECO:0000313" key="1">
    <source>
        <dbReference type="EMBL" id="KAK8593589.1"/>
    </source>
</evidence>
<evidence type="ECO:0000313" key="2">
    <source>
        <dbReference type="Proteomes" id="UP001472677"/>
    </source>
</evidence>
<accession>A0ABR2G4C2</accession>
<name>A0ABR2G4C2_9ROSI</name>
<dbReference type="EMBL" id="JBBPBM010000003">
    <property type="protein sequence ID" value="KAK8593589.1"/>
    <property type="molecule type" value="Genomic_DNA"/>
</dbReference>
<sequence length="81" mass="8937">MPNKFSNVIALAKSSLEIGTRHPPIAQHNNTSLLSSTTTLSTRRSAHDNTIGRTDRSFLNGSSLWAPSILFLFQKRSIDPD</sequence>
<gene>
    <name evidence="1" type="ORF">V6N12_045666</name>
</gene>
<keyword evidence="2" id="KW-1185">Reference proteome</keyword>
<organism evidence="1 2">
    <name type="scientific">Hibiscus sabdariffa</name>
    <name type="common">roselle</name>
    <dbReference type="NCBI Taxonomy" id="183260"/>
    <lineage>
        <taxon>Eukaryota</taxon>
        <taxon>Viridiplantae</taxon>
        <taxon>Streptophyta</taxon>
        <taxon>Embryophyta</taxon>
        <taxon>Tracheophyta</taxon>
        <taxon>Spermatophyta</taxon>
        <taxon>Magnoliopsida</taxon>
        <taxon>eudicotyledons</taxon>
        <taxon>Gunneridae</taxon>
        <taxon>Pentapetalae</taxon>
        <taxon>rosids</taxon>
        <taxon>malvids</taxon>
        <taxon>Malvales</taxon>
        <taxon>Malvaceae</taxon>
        <taxon>Malvoideae</taxon>
        <taxon>Hibiscus</taxon>
    </lineage>
</organism>
<proteinExistence type="predicted"/>
<dbReference type="Proteomes" id="UP001472677">
    <property type="component" value="Unassembled WGS sequence"/>
</dbReference>